<evidence type="ECO:0000256" key="1">
    <source>
        <dbReference type="ARBA" id="ARBA00023015"/>
    </source>
</evidence>
<dbReference type="Pfam" id="PF09339">
    <property type="entry name" value="HTH_IclR"/>
    <property type="match status" value="1"/>
</dbReference>
<dbReference type="SUPFAM" id="SSF46785">
    <property type="entry name" value="Winged helix' DNA-binding domain"/>
    <property type="match status" value="1"/>
</dbReference>
<dbReference type="PROSITE" id="PS51077">
    <property type="entry name" value="HTH_ICLR"/>
    <property type="match status" value="1"/>
</dbReference>
<evidence type="ECO:0000256" key="2">
    <source>
        <dbReference type="ARBA" id="ARBA00023163"/>
    </source>
</evidence>
<accession>A0ABV8VER8</accession>
<dbReference type="InterPro" id="IPR036388">
    <property type="entry name" value="WH-like_DNA-bd_sf"/>
</dbReference>
<comment type="caution">
    <text evidence="4">The sequence shown here is derived from an EMBL/GenBank/DDBJ whole genome shotgun (WGS) entry which is preliminary data.</text>
</comment>
<dbReference type="InterPro" id="IPR029016">
    <property type="entry name" value="GAF-like_dom_sf"/>
</dbReference>
<keyword evidence="2" id="KW-0804">Transcription</keyword>
<evidence type="ECO:0000259" key="3">
    <source>
        <dbReference type="PROSITE" id="PS51077"/>
    </source>
</evidence>
<dbReference type="SUPFAM" id="SSF55781">
    <property type="entry name" value="GAF domain-like"/>
    <property type="match status" value="1"/>
</dbReference>
<dbReference type="EMBL" id="JBHSDL010000006">
    <property type="protein sequence ID" value="MFC4373872.1"/>
    <property type="molecule type" value="Genomic_DNA"/>
</dbReference>
<gene>
    <name evidence="4" type="ORF">ACFO5K_07120</name>
</gene>
<organism evidence="4 5">
    <name type="scientific">Nocardia halotolerans</name>
    <dbReference type="NCBI Taxonomy" id="1755878"/>
    <lineage>
        <taxon>Bacteria</taxon>
        <taxon>Bacillati</taxon>
        <taxon>Actinomycetota</taxon>
        <taxon>Actinomycetes</taxon>
        <taxon>Mycobacteriales</taxon>
        <taxon>Nocardiaceae</taxon>
        <taxon>Nocardia</taxon>
    </lineage>
</organism>
<dbReference type="InterPro" id="IPR036390">
    <property type="entry name" value="WH_DNA-bd_sf"/>
</dbReference>
<keyword evidence="1" id="KW-0805">Transcription regulation</keyword>
<reference evidence="5" key="1">
    <citation type="journal article" date="2019" name="Int. J. Syst. Evol. Microbiol.">
        <title>The Global Catalogue of Microorganisms (GCM) 10K type strain sequencing project: providing services to taxonomists for standard genome sequencing and annotation.</title>
        <authorList>
            <consortium name="The Broad Institute Genomics Platform"/>
            <consortium name="The Broad Institute Genome Sequencing Center for Infectious Disease"/>
            <person name="Wu L."/>
            <person name="Ma J."/>
        </authorList>
    </citation>
    <scope>NUCLEOTIDE SEQUENCE [LARGE SCALE GENOMIC DNA]</scope>
    <source>
        <strain evidence="5">IBRC-M 10490</strain>
    </source>
</reference>
<dbReference type="PANTHER" id="PTHR30136">
    <property type="entry name" value="HELIX-TURN-HELIX TRANSCRIPTIONAL REGULATOR, ICLR FAMILY"/>
    <property type="match status" value="1"/>
</dbReference>
<feature type="domain" description="HTH iclR-type" evidence="3">
    <location>
        <begin position="4"/>
        <end position="65"/>
    </location>
</feature>
<evidence type="ECO:0000313" key="5">
    <source>
        <dbReference type="Proteomes" id="UP001595844"/>
    </source>
</evidence>
<dbReference type="Gene3D" id="3.30.450.40">
    <property type="match status" value="1"/>
</dbReference>
<dbReference type="Gene3D" id="1.10.10.10">
    <property type="entry name" value="Winged helix-like DNA-binding domain superfamily/Winged helix DNA-binding domain"/>
    <property type="match status" value="1"/>
</dbReference>
<sequence length="285" mass="30309">MTASPPTERVVAVVELLAATRARLTAAAVADELGLSRSTVAAVLATLEARNWVLRGADLTYRLGPGLPGPAAGPAGALPPGIQDELRDLARRVGCGVALSVVTETTLTFVAVAGQHGRVPAGVEVGTRLPLRAPAAASVVAFAAPPRRRTWLDTADPTQRRELDTALTEIRATGVAVWGIDPDDLGTLDVLTEVAGHLPHSPATGPLRRRVLGLLADLSGYPHTTAELDTDAELPIAYLSAPVFDHDRVPRWELQIGPLRPAVSRPEREHYRREIRTSAHRLSAR</sequence>
<proteinExistence type="predicted"/>
<dbReference type="Proteomes" id="UP001595844">
    <property type="component" value="Unassembled WGS sequence"/>
</dbReference>
<name>A0ABV8VER8_9NOCA</name>
<dbReference type="InterPro" id="IPR050707">
    <property type="entry name" value="HTH_MetabolicPath_Reg"/>
</dbReference>
<dbReference type="RefSeq" id="WP_378557602.1">
    <property type="nucleotide sequence ID" value="NZ_JBHSDL010000006.1"/>
</dbReference>
<protein>
    <submittedName>
        <fullName evidence="4">Helix-turn-helix domain-containing protein</fullName>
    </submittedName>
</protein>
<evidence type="ECO:0000313" key="4">
    <source>
        <dbReference type="EMBL" id="MFC4373872.1"/>
    </source>
</evidence>
<dbReference type="InterPro" id="IPR005471">
    <property type="entry name" value="Tscrpt_reg_IclR_N"/>
</dbReference>
<keyword evidence="5" id="KW-1185">Reference proteome</keyword>
<dbReference type="PANTHER" id="PTHR30136:SF35">
    <property type="entry name" value="HTH-TYPE TRANSCRIPTIONAL REGULATOR RV1719"/>
    <property type="match status" value="1"/>
</dbReference>